<reference evidence="1" key="1">
    <citation type="submission" date="2024-07" db="EMBL/GenBank/DDBJ databases">
        <title>Halotolerant mesophilic bacterium Ornithinibacillus sp. 4-3, sp. nov., isolated from soil.</title>
        <authorList>
            <person name="Sidarenka A.V."/>
            <person name="Guliayeva D.E."/>
            <person name="Leanovich S.I."/>
            <person name="Hileuskaya K.S."/>
            <person name="Akhremchuk A.E."/>
            <person name="Sikolenko M.A."/>
            <person name="Valentovich L.N."/>
        </authorList>
    </citation>
    <scope>NUCLEOTIDE SEQUENCE</scope>
    <source>
        <strain evidence="1">4-3</strain>
    </source>
</reference>
<sequence>MGFKETFKKEMENATKDIDLSVTKTWEVSYQGHLIQVKNTLKEESLFIDEVEVAKNTRKSLWSHIIPVSKLTAMLTLQTGETKKVEVKFSGLTQLHIQIKVGREVVLKEKMKIEIIAPWEQKTAIVPWIIHQVEEHGRIVDENLPDKEYLLLEDVEDVEPGYRDLLGYEAHTPMYVGNLVKLLQKQVENPTNETRKSTYEKVLDEHVMEFGGELVNQLKESEIDMNALHEEANWFLNHAAHREVVKFALLLIGTTNKTEDEQFLKKIALHEEFTRYAIFPLYHRQELLWELAEKLKGWGKVTLMHELIPLTEERKSWFLKQSWNEKIKRQAVAIACAEKSEMDVILYEREISKEQFEEISKLLVTLLEPNDEGYLMDQYEYEENVLKHYVRHAKKHAYFEVFPYIEAFLEQRDYDVELGKY</sequence>
<name>A0AB39HPD4_9BACI</name>
<proteinExistence type="predicted"/>
<evidence type="ECO:0000313" key="1">
    <source>
        <dbReference type="EMBL" id="XDK32497.1"/>
    </source>
</evidence>
<dbReference type="EMBL" id="CP162599">
    <property type="protein sequence ID" value="XDK32497.1"/>
    <property type="molecule type" value="Genomic_DNA"/>
</dbReference>
<gene>
    <name evidence="1" type="ORF">AB4Y30_16045</name>
</gene>
<organism evidence="1">
    <name type="scientific">Ornithinibacillus sp. 4-3</name>
    <dbReference type="NCBI Taxonomy" id="3231488"/>
    <lineage>
        <taxon>Bacteria</taxon>
        <taxon>Bacillati</taxon>
        <taxon>Bacillota</taxon>
        <taxon>Bacilli</taxon>
        <taxon>Bacillales</taxon>
        <taxon>Bacillaceae</taxon>
        <taxon>Ornithinibacillus</taxon>
    </lineage>
</organism>
<accession>A0AB39HPD4</accession>
<dbReference type="RefSeq" id="WP_368653185.1">
    <property type="nucleotide sequence ID" value="NZ_CP162599.1"/>
</dbReference>
<protein>
    <submittedName>
        <fullName evidence="1">Uncharacterized protein</fullName>
    </submittedName>
</protein>
<dbReference type="AlphaFoldDB" id="A0AB39HPD4"/>